<proteinExistence type="predicted"/>
<protein>
    <submittedName>
        <fullName evidence="1">DNA packaging protein</fullName>
    </submittedName>
</protein>
<name>A0A8S5SE51_9CAUD</name>
<organism evidence="1">
    <name type="scientific">Caudovirales sp. ctrNG92</name>
    <dbReference type="NCBI Taxonomy" id="2827638"/>
    <lineage>
        <taxon>Viruses</taxon>
        <taxon>Duplodnaviria</taxon>
        <taxon>Heunggongvirae</taxon>
        <taxon>Uroviricota</taxon>
        <taxon>Caudoviricetes</taxon>
    </lineage>
</organism>
<reference evidence="1" key="1">
    <citation type="journal article" date="2021" name="Proc. Natl. Acad. Sci. U.S.A.">
        <title>A Catalog of Tens of Thousands of Viruses from Human Metagenomes Reveals Hidden Associations with Chronic Diseases.</title>
        <authorList>
            <person name="Tisza M.J."/>
            <person name="Buck C.B."/>
        </authorList>
    </citation>
    <scope>NUCLEOTIDE SEQUENCE</scope>
    <source>
        <strain evidence="1">CtrNG92</strain>
    </source>
</reference>
<accession>A0A8S5SE51</accession>
<sequence length="93" mass="10730">MEAIVKQEEESRLDDMLRRYGEVCTQAQAAHILGRHSNTIIAMLEDGRLRRACGGKRVDVRSICEYIETPDSDRVARMRKRREKAGVACKYYV</sequence>
<evidence type="ECO:0000313" key="1">
    <source>
        <dbReference type="EMBL" id="DAF49208.1"/>
    </source>
</evidence>
<dbReference type="EMBL" id="BK032578">
    <property type="protein sequence ID" value="DAF49208.1"/>
    <property type="molecule type" value="Genomic_DNA"/>
</dbReference>